<evidence type="ECO:0000256" key="2">
    <source>
        <dbReference type="ARBA" id="ARBA00022679"/>
    </source>
</evidence>
<proteinExistence type="inferred from homology"/>
<dbReference type="PANTHER" id="PTHR30160:SF1">
    <property type="entry name" value="LIPOPOLYSACCHARIDE 1,2-N-ACETYLGLUCOSAMINETRANSFERASE-RELATED"/>
    <property type="match status" value="1"/>
</dbReference>
<dbReference type="PANTHER" id="PTHR30160">
    <property type="entry name" value="TETRAACYLDISACCHARIDE 4'-KINASE-RELATED"/>
    <property type="match status" value="1"/>
</dbReference>
<dbReference type="EC" id="2.4.99.24" evidence="4"/>
<evidence type="ECO:0000256" key="3">
    <source>
        <dbReference type="ARBA" id="ARBA00043995"/>
    </source>
</evidence>
<dbReference type="InterPro" id="IPR002201">
    <property type="entry name" value="Glyco_trans_9"/>
</dbReference>
<name>A0A498RGS1_9FIRM</name>
<keyword evidence="2 6" id="KW-0808">Transferase</keyword>
<dbReference type="GO" id="GO:0009244">
    <property type="term" value="P:lipopolysaccharide core region biosynthetic process"/>
    <property type="evidence" value="ECO:0007669"/>
    <property type="project" value="TreeGrafter"/>
</dbReference>
<dbReference type="Proteomes" id="UP000277811">
    <property type="component" value="Unassembled WGS sequence"/>
</dbReference>
<evidence type="ECO:0000256" key="4">
    <source>
        <dbReference type="ARBA" id="ARBA00044042"/>
    </source>
</evidence>
<dbReference type="Pfam" id="PF01075">
    <property type="entry name" value="Glyco_transf_9"/>
    <property type="match status" value="1"/>
</dbReference>
<accession>A0A498RGS1</accession>
<evidence type="ECO:0000313" key="6">
    <source>
        <dbReference type="EMBL" id="VBB09303.1"/>
    </source>
</evidence>
<evidence type="ECO:0000256" key="5">
    <source>
        <dbReference type="ARBA" id="ARBA00047503"/>
    </source>
</evidence>
<dbReference type="InterPro" id="IPR011910">
    <property type="entry name" value="RfaF"/>
</dbReference>
<keyword evidence="1" id="KW-0328">Glycosyltransferase</keyword>
<keyword evidence="7" id="KW-1185">Reference proteome</keyword>
<dbReference type="AlphaFoldDB" id="A0A498RGS1"/>
<comment type="similarity">
    <text evidence="3">Belongs to the glycosyltransferase 9 family.</text>
</comment>
<protein>
    <recommendedName>
        <fullName evidence="4">lipopolysaccharide heptosyltransferase II</fullName>
        <ecNumber evidence="4">2.4.99.24</ecNumber>
    </recommendedName>
</protein>
<dbReference type="InterPro" id="IPR051199">
    <property type="entry name" value="LPS_LOS_Heptosyltrfase"/>
</dbReference>
<dbReference type="GO" id="GO:0008713">
    <property type="term" value="F:ADP-heptose-lipopolysaccharide heptosyltransferase activity"/>
    <property type="evidence" value="ECO:0007669"/>
    <property type="project" value="UniProtKB-EC"/>
</dbReference>
<gene>
    <name evidence="6" type="ORF">LUCI_4593</name>
</gene>
<dbReference type="GO" id="GO:0005829">
    <property type="term" value="C:cytosol"/>
    <property type="evidence" value="ECO:0007669"/>
    <property type="project" value="TreeGrafter"/>
</dbReference>
<dbReference type="CDD" id="cd03789">
    <property type="entry name" value="GT9_LPS_heptosyltransferase"/>
    <property type="match status" value="1"/>
</dbReference>
<dbReference type="SUPFAM" id="SSF53756">
    <property type="entry name" value="UDP-Glycosyltransferase/glycogen phosphorylase"/>
    <property type="match status" value="1"/>
</dbReference>
<dbReference type="EMBL" id="UPPP01000116">
    <property type="protein sequence ID" value="VBB09303.1"/>
    <property type="molecule type" value="Genomic_DNA"/>
</dbReference>
<evidence type="ECO:0000256" key="1">
    <source>
        <dbReference type="ARBA" id="ARBA00022676"/>
    </source>
</evidence>
<evidence type="ECO:0000313" key="7">
    <source>
        <dbReference type="Proteomes" id="UP000277811"/>
    </source>
</evidence>
<dbReference type="Gene3D" id="3.40.50.2000">
    <property type="entry name" value="Glycogen Phosphorylase B"/>
    <property type="match status" value="2"/>
</dbReference>
<comment type="catalytic activity">
    <reaction evidence="5">
        <text>an L-alpha-D-Hep-(1-&gt;5)-[alpha-Kdo-(2-&gt;4)]-alpha-Kdo-(2-&gt;6)-lipid A + ADP-L-glycero-beta-D-manno-heptose = an L-alpha-D-Hep-(1-&gt;3)-L-alpha-D-Hep-(1-&gt;5)-[alpha-Kdo-(2-&gt;4)]-alpha-Kdo-(2-&gt;6)-lipid A + ADP + H(+)</text>
        <dbReference type="Rhea" id="RHEA:74071"/>
        <dbReference type="ChEBI" id="CHEBI:15378"/>
        <dbReference type="ChEBI" id="CHEBI:61506"/>
        <dbReference type="ChEBI" id="CHEBI:193068"/>
        <dbReference type="ChEBI" id="CHEBI:193069"/>
        <dbReference type="ChEBI" id="CHEBI:456216"/>
        <dbReference type="EC" id="2.4.99.24"/>
    </reaction>
</comment>
<dbReference type="NCBIfam" id="TIGR02195">
    <property type="entry name" value="heptsyl_trn_II"/>
    <property type="match status" value="1"/>
</dbReference>
<sequence>MPDREYNNILIIKLSSLGDIIHALPCAAALRERFPRAKISWITEPPFAGFLPGQPVLDEILIFDKPRLRANGLGGKLSHLQELGRELKARKFDLVLDLQGLFKSALVAWLTGCPERLGYCEMRELSGLVSRAVCGEYRQAHVIDRYLDVIRHLGGKIEKVSFPLPALETEKREMDQMLQELGIAPEERPVVLAPGTSWPTKCWPVEYYGELAARLTGQGYKVLVVGSKAESPLAAGIIAASPQHTYDLTGRTNLRQLIALFQRIALFVSGDTGPLHLAVAAGAKIIALYGPTNPDRTGPYGSNSIVLRAGEPCAPCFKKQCTTLDCMKSISAAKVFAECMAVLKPTS</sequence>
<organism evidence="6 7">
    <name type="scientific">Lucifera butyrica</name>
    <dbReference type="NCBI Taxonomy" id="1351585"/>
    <lineage>
        <taxon>Bacteria</taxon>
        <taxon>Bacillati</taxon>
        <taxon>Bacillota</taxon>
        <taxon>Negativicutes</taxon>
        <taxon>Veillonellales</taxon>
        <taxon>Veillonellaceae</taxon>
        <taxon>Lucifera</taxon>
    </lineage>
</organism>
<reference evidence="6 7" key="1">
    <citation type="submission" date="2018-06" db="EMBL/GenBank/DDBJ databases">
        <authorList>
            <person name="Strepis N."/>
        </authorList>
    </citation>
    <scope>NUCLEOTIDE SEQUENCE [LARGE SCALE GENOMIC DNA]</scope>
    <source>
        <strain evidence="6">LUCI</strain>
    </source>
</reference>